<dbReference type="EMBL" id="NOXX01000204">
    <property type="protein sequence ID" value="OYQ43438.1"/>
    <property type="molecule type" value="Genomic_DNA"/>
</dbReference>
<dbReference type="FunFam" id="1.10.287.610:FF:000002">
    <property type="entry name" value="DNA ligase"/>
    <property type="match status" value="1"/>
</dbReference>
<dbReference type="InterPro" id="IPR001679">
    <property type="entry name" value="DNA_ligase"/>
</dbReference>
<dbReference type="Pfam" id="PF00533">
    <property type="entry name" value="BRCT"/>
    <property type="match status" value="1"/>
</dbReference>
<dbReference type="SUPFAM" id="SSF52113">
    <property type="entry name" value="BRCT domain"/>
    <property type="match status" value="1"/>
</dbReference>
<evidence type="ECO:0000256" key="4">
    <source>
        <dbReference type="ARBA" id="ARBA00022598"/>
    </source>
</evidence>
<dbReference type="InterPro" id="IPR041663">
    <property type="entry name" value="DisA/LigA_HHH"/>
</dbReference>
<dbReference type="InterPro" id="IPR013839">
    <property type="entry name" value="DNAligase_adenylation"/>
</dbReference>
<feature type="binding site" evidence="14">
    <location>
        <begin position="80"/>
        <end position="81"/>
    </location>
    <ligand>
        <name>NAD(+)</name>
        <dbReference type="ChEBI" id="CHEBI:57540"/>
    </ligand>
</feature>
<evidence type="ECO:0000256" key="6">
    <source>
        <dbReference type="ARBA" id="ARBA00022723"/>
    </source>
</evidence>
<evidence type="ECO:0000256" key="2">
    <source>
        <dbReference type="ARBA" id="ARBA00012722"/>
    </source>
</evidence>
<evidence type="ECO:0000256" key="8">
    <source>
        <dbReference type="ARBA" id="ARBA00022833"/>
    </source>
</evidence>
<dbReference type="Pfam" id="PF03119">
    <property type="entry name" value="DNA_ligase_ZBD"/>
    <property type="match status" value="1"/>
</dbReference>
<dbReference type="InterPro" id="IPR013840">
    <property type="entry name" value="DNAligase_N"/>
</dbReference>
<dbReference type="FunFam" id="1.10.150.20:FF:000007">
    <property type="entry name" value="DNA ligase"/>
    <property type="match status" value="1"/>
</dbReference>
<dbReference type="Gene3D" id="3.30.470.30">
    <property type="entry name" value="DNA ligase/mRNA capping enzyme"/>
    <property type="match status" value="1"/>
</dbReference>
<feature type="binding site" evidence="14">
    <location>
        <begin position="31"/>
        <end position="35"/>
    </location>
    <ligand>
        <name>NAD(+)</name>
        <dbReference type="ChEBI" id="CHEBI:57540"/>
    </ligand>
</feature>
<feature type="binding site" evidence="14">
    <location>
        <position position="309"/>
    </location>
    <ligand>
        <name>NAD(+)</name>
        <dbReference type="ChEBI" id="CHEBI:57540"/>
    </ligand>
</feature>
<dbReference type="SMART" id="SM00532">
    <property type="entry name" value="LIGANc"/>
    <property type="match status" value="1"/>
</dbReference>
<feature type="binding site" evidence="14">
    <location>
        <position position="421"/>
    </location>
    <ligand>
        <name>Zn(2+)</name>
        <dbReference type="ChEBI" id="CHEBI:29105"/>
    </ligand>
</feature>
<dbReference type="GO" id="GO:0046872">
    <property type="term" value="F:metal ion binding"/>
    <property type="evidence" value="ECO:0007669"/>
    <property type="project" value="UniProtKB-KW"/>
</dbReference>
<feature type="active site" description="N6-AMP-lysine intermediate" evidence="14">
    <location>
        <position position="113"/>
    </location>
</feature>
<dbReference type="SMART" id="SM00278">
    <property type="entry name" value="HhH1"/>
    <property type="match status" value="3"/>
</dbReference>
<dbReference type="PIRSF" id="PIRSF001604">
    <property type="entry name" value="LigA"/>
    <property type="match status" value="1"/>
</dbReference>
<keyword evidence="9 14" id="KW-0460">Magnesium</keyword>
<dbReference type="Proteomes" id="UP000216035">
    <property type="component" value="Unassembled WGS sequence"/>
</dbReference>
<keyword evidence="8 14" id="KW-0862">Zinc</keyword>
<dbReference type="InterPro" id="IPR036420">
    <property type="entry name" value="BRCT_dom_sf"/>
</dbReference>
<dbReference type="InterPro" id="IPR004149">
    <property type="entry name" value="Znf_DNAligase_C4"/>
</dbReference>
<dbReference type="NCBIfam" id="TIGR00575">
    <property type="entry name" value="dnlj"/>
    <property type="match status" value="1"/>
</dbReference>
<dbReference type="GO" id="GO:0006281">
    <property type="term" value="P:DNA repair"/>
    <property type="evidence" value="ECO:0007669"/>
    <property type="project" value="UniProtKB-KW"/>
</dbReference>
<dbReference type="GO" id="GO:0003677">
    <property type="term" value="F:DNA binding"/>
    <property type="evidence" value="ECO:0007669"/>
    <property type="project" value="InterPro"/>
</dbReference>
<evidence type="ECO:0000313" key="17">
    <source>
        <dbReference type="Proteomes" id="UP000216035"/>
    </source>
</evidence>
<feature type="binding site" evidence="14">
    <location>
        <position position="285"/>
    </location>
    <ligand>
        <name>NAD(+)</name>
        <dbReference type="ChEBI" id="CHEBI:57540"/>
    </ligand>
</feature>
<dbReference type="PROSITE" id="PS50172">
    <property type="entry name" value="BRCT"/>
    <property type="match status" value="1"/>
</dbReference>
<dbReference type="OrthoDB" id="9759736at2"/>
<accession>A0A255ZPL0</accession>
<comment type="caution">
    <text evidence="16">The sequence shown here is derived from an EMBL/GenBank/DDBJ whole genome shotgun (WGS) entry which is preliminary data.</text>
</comment>
<dbReference type="AlphaFoldDB" id="A0A255ZPL0"/>
<dbReference type="InterPro" id="IPR003583">
    <property type="entry name" value="Hlx-hairpin-Hlx_DNA-bd_motif"/>
</dbReference>
<keyword evidence="11 14" id="KW-0234">DNA repair</keyword>
<organism evidence="16 17">
    <name type="scientific">Flavobacterium aurantiibacter</name>
    <dbReference type="NCBI Taxonomy" id="2023067"/>
    <lineage>
        <taxon>Bacteria</taxon>
        <taxon>Pseudomonadati</taxon>
        <taxon>Bacteroidota</taxon>
        <taxon>Flavobacteriia</taxon>
        <taxon>Flavobacteriales</taxon>
        <taxon>Flavobacteriaceae</taxon>
        <taxon>Flavobacterium</taxon>
    </lineage>
</organism>
<dbReference type="HAMAP" id="MF_01588">
    <property type="entry name" value="DNA_ligase_A"/>
    <property type="match status" value="1"/>
</dbReference>
<dbReference type="RefSeq" id="WP_094486674.1">
    <property type="nucleotide sequence ID" value="NZ_NOXX01000204.1"/>
</dbReference>
<feature type="binding site" evidence="14">
    <location>
        <position position="171"/>
    </location>
    <ligand>
        <name>NAD(+)</name>
        <dbReference type="ChEBI" id="CHEBI:57540"/>
    </ligand>
</feature>
<proteinExistence type="inferred from homology"/>
<dbReference type="Gene3D" id="6.20.10.30">
    <property type="match status" value="1"/>
</dbReference>
<dbReference type="GO" id="GO:0006260">
    <property type="term" value="P:DNA replication"/>
    <property type="evidence" value="ECO:0007669"/>
    <property type="project" value="UniProtKB-KW"/>
</dbReference>
<dbReference type="InterPro" id="IPR033136">
    <property type="entry name" value="DNA_ligase_CS"/>
</dbReference>
<feature type="binding site" evidence="14">
    <location>
        <position position="111"/>
    </location>
    <ligand>
        <name>NAD(+)</name>
        <dbReference type="ChEBI" id="CHEBI:57540"/>
    </ligand>
</feature>
<evidence type="ECO:0000256" key="12">
    <source>
        <dbReference type="ARBA" id="ARBA00034005"/>
    </source>
</evidence>
<feature type="binding site" evidence="14">
    <location>
        <position position="403"/>
    </location>
    <ligand>
        <name>Zn(2+)</name>
        <dbReference type="ChEBI" id="CHEBI:29105"/>
    </ligand>
</feature>
<dbReference type="InterPro" id="IPR004150">
    <property type="entry name" value="NAD_DNA_ligase_OB"/>
</dbReference>
<gene>
    <name evidence="14" type="primary">ligA</name>
    <name evidence="16" type="ORF">CHX27_10185</name>
</gene>
<keyword evidence="7 14" id="KW-0227">DNA damage</keyword>
<dbReference type="FunFam" id="2.40.50.140:FF:000012">
    <property type="entry name" value="DNA ligase"/>
    <property type="match status" value="1"/>
</dbReference>
<comment type="similarity">
    <text evidence="13 14">Belongs to the NAD-dependent DNA ligase family. LigA subfamily.</text>
</comment>
<dbReference type="SMART" id="SM00292">
    <property type="entry name" value="BRCT"/>
    <property type="match status" value="1"/>
</dbReference>
<evidence type="ECO:0000256" key="7">
    <source>
        <dbReference type="ARBA" id="ARBA00022763"/>
    </source>
</evidence>
<dbReference type="PANTHER" id="PTHR23389">
    <property type="entry name" value="CHROMOSOME TRANSMISSION FIDELITY FACTOR 18"/>
    <property type="match status" value="1"/>
</dbReference>
<dbReference type="SUPFAM" id="SSF56091">
    <property type="entry name" value="DNA ligase/mRNA capping enzyme, catalytic domain"/>
    <property type="match status" value="1"/>
</dbReference>
<feature type="domain" description="BRCT" evidence="15">
    <location>
        <begin position="587"/>
        <end position="667"/>
    </location>
</feature>
<evidence type="ECO:0000256" key="1">
    <source>
        <dbReference type="ARBA" id="ARBA00004067"/>
    </source>
</evidence>
<dbReference type="CDD" id="cd00114">
    <property type="entry name" value="LIGANc"/>
    <property type="match status" value="1"/>
</dbReference>
<evidence type="ECO:0000256" key="9">
    <source>
        <dbReference type="ARBA" id="ARBA00022842"/>
    </source>
</evidence>
<feature type="binding site" evidence="14">
    <location>
        <position position="406"/>
    </location>
    <ligand>
        <name>Zn(2+)</name>
        <dbReference type="ChEBI" id="CHEBI:29105"/>
    </ligand>
</feature>
<evidence type="ECO:0000313" key="16">
    <source>
        <dbReference type="EMBL" id="OYQ43438.1"/>
    </source>
</evidence>
<dbReference type="GO" id="GO:0003911">
    <property type="term" value="F:DNA ligase (NAD+) activity"/>
    <property type="evidence" value="ECO:0007669"/>
    <property type="project" value="UniProtKB-UniRule"/>
</dbReference>
<feature type="binding site" evidence="14">
    <location>
        <position position="134"/>
    </location>
    <ligand>
        <name>NAD(+)</name>
        <dbReference type="ChEBI" id="CHEBI:57540"/>
    </ligand>
</feature>
<dbReference type="InterPro" id="IPR010994">
    <property type="entry name" value="RuvA_2-like"/>
</dbReference>
<dbReference type="PANTHER" id="PTHR23389:SF9">
    <property type="entry name" value="DNA LIGASE"/>
    <property type="match status" value="1"/>
</dbReference>
<comment type="cofactor">
    <cofactor evidence="14">
        <name>Mg(2+)</name>
        <dbReference type="ChEBI" id="CHEBI:18420"/>
    </cofactor>
    <cofactor evidence="14">
        <name>Mn(2+)</name>
        <dbReference type="ChEBI" id="CHEBI:29035"/>
    </cofactor>
</comment>
<sequence length="667" mass="74559">MDIKEQITALRNELDKHNYQYYILDQPLISDTEFDLKMKQLQKLESDFPEFDDPNSPSKRVGGGVTKNFETVVHSNRMYSLENGYNSEEVVDWYNRILKSTGRSNVELVCELKYDGASISLEYLDGVFQRAITRGDGFQGDDVSENIRTIKTIPLKLHSEHFKGFSVFRGEVILPIDGFNKLNEIQESKGLPLYANPRNTASGTLKLQDSTEVAKRPLECLIYGGITEQFAKKHSEFLQLASNAGFKVPNSYRVCSSIDEVFAFLSEWDVKRHELPYETDGVVIKVNEIFLQEEIGYTAKNPRWALAYKFKTETAVTQLKSVSYQVGRTGAVTPVANLEPVQLAGTTVKRASLHNADQIEKLDLHINDYVFVEKGGEIIPKITGVDFTKRNETTEKIVFIEHCPECGSALSRTEGEAQHYCTNDSSCPPQIIGKIEHFISRKALDIDGLGGETAAQLFRENRIKNVADLYDLKLEDLLPLERMAMKSAQNLLAGVEASKSVGFERVLFGLGIRHVGETVAKKLAQHFKNIDNLAAATVEQLLEIDEIGERIANSVVSFFSTESQRELVNRLRTAGLQFEINQEELSLLSDTLAGQAVVISGVFSTHSRDELKLLVEKHGGKMVSSISAKTSFVLAGENMGPAKLEKAKQLGVKILDEQTFLNLINEN</sequence>
<comment type="catalytic activity">
    <reaction evidence="12 14">
        <text>NAD(+) + (deoxyribonucleotide)n-3'-hydroxyl + 5'-phospho-(deoxyribonucleotide)m = (deoxyribonucleotide)n+m + AMP + beta-nicotinamide D-nucleotide.</text>
        <dbReference type="EC" id="6.5.1.2"/>
    </reaction>
</comment>
<dbReference type="InterPro" id="IPR001357">
    <property type="entry name" value="BRCT_dom"/>
</dbReference>
<keyword evidence="17" id="KW-1185">Reference proteome</keyword>
<dbReference type="SUPFAM" id="SSF47781">
    <property type="entry name" value="RuvA domain 2-like"/>
    <property type="match status" value="1"/>
</dbReference>
<dbReference type="Gene3D" id="2.40.50.140">
    <property type="entry name" value="Nucleic acid-binding proteins"/>
    <property type="match status" value="1"/>
</dbReference>
<dbReference type="Pfam" id="PF03120">
    <property type="entry name" value="OB_DNA_ligase"/>
    <property type="match status" value="1"/>
</dbReference>
<dbReference type="NCBIfam" id="NF005932">
    <property type="entry name" value="PRK07956.1"/>
    <property type="match status" value="1"/>
</dbReference>
<feature type="binding site" evidence="14">
    <location>
        <position position="427"/>
    </location>
    <ligand>
        <name>Zn(2+)</name>
        <dbReference type="ChEBI" id="CHEBI:29105"/>
    </ligand>
</feature>
<dbReference type="FunFam" id="1.10.150.20:FF:000006">
    <property type="entry name" value="DNA ligase"/>
    <property type="match status" value="1"/>
</dbReference>
<keyword evidence="6 14" id="KW-0479">Metal-binding</keyword>
<keyword evidence="5 14" id="KW-0235">DNA replication</keyword>
<dbReference type="SUPFAM" id="SSF50249">
    <property type="entry name" value="Nucleic acid-binding proteins"/>
    <property type="match status" value="1"/>
</dbReference>
<dbReference type="GO" id="GO:0005829">
    <property type="term" value="C:cytosol"/>
    <property type="evidence" value="ECO:0007669"/>
    <property type="project" value="TreeGrafter"/>
</dbReference>
<dbReference type="Pfam" id="PF01653">
    <property type="entry name" value="DNA_ligase_aden"/>
    <property type="match status" value="1"/>
</dbReference>
<comment type="function">
    <text evidence="1 14">DNA ligase that catalyzes the formation of phosphodiester linkages between 5'-phosphoryl and 3'-hydroxyl groups in double-stranded DNA using NAD as a coenzyme and as the energy source for the reaction. It is essential for DNA replication and repair of damaged DNA.</text>
</comment>
<protein>
    <recommendedName>
        <fullName evidence="3 14">DNA ligase</fullName>
        <ecNumber evidence="2 14">6.5.1.2</ecNumber>
    </recommendedName>
    <alternativeName>
        <fullName evidence="14">Polydeoxyribonucleotide synthase [NAD(+)]</fullName>
    </alternativeName>
</protein>
<evidence type="ECO:0000256" key="3">
    <source>
        <dbReference type="ARBA" id="ARBA00013308"/>
    </source>
</evidence>
<evidence type="ECO:0000256" key="5">
    <source>
        <dbReference type="ARBA" id="ARBA00022705"/>
    </source>
</evidence>
<evidence type="ECO:0000256" key="14">
    <source>
        <dbReference type="HAMAP-Rule" id="MF_01588"/>
    </source>
</evidence>
<dbReference type="EC" id="6.5.1.2" evidence="2 14"/>
<evidence type="ECO:0000259" key="15">
    <source>
        <dbReference type="PROSITE" id="PS50172"/>
    </source>
</evidence>
<dbReference type="Pfam" id="PF12826">
    <property type="entry name" value="HHH_2"/>
    <property type="match status" value="1"/>
</dbReference>
<evidence type="ECO:0000256" key="13">
    <source>
        <dbReference type="ARBA" id="ARBA00060881"/>
    </source>
</evidence>
<keyword evidence="4 14" id="KW-0436">Ligase</keyword>
<keyword evidence="14" id="KW-0464">Manganese</keyword>
<evidence type="ECO:0000256" key="11">
    <source>
        <dbReference type="ARBA" id="ARBA00023204"/>
    </source>
</evidence>
<dbReference type="PROSITE" id="PS01056">
    <property type="entry name" value="DNA_LIGASE_N2"/>
    <property type="match status" value="1"/>
</dbReference>
<dbReference type="InterPro" id="IPR012340">
    <property type="entry name" value="NA-bd_OB-fold"/>
</dbReference>
<keyword evidence="10 14" id="KW-0520">NAD</keyword>
<name>A0A255ZPL0_9FLAO</name>
<dbReference type="Gene3D" id="1.10.150.20">
    <property type="entry name" value="5' to 3' exonuclease, C-terminal subdomain"/>
    <property type="match status" value="2"/>
</dbReference>
<evidence type="ECO:0000256" key="10">
    <source>
        <dbReference type="ARBA" id="ARBA00023027"/>
    </source>
</evidence>
<dbReference type="Gene3D" id="3.40.50.10190">
    <property type="entry name" value="BRCT domain"/>
    <property type="match status" value="1"/>
</dbReference>
<reference evidence="16 17" key="1">
    <citation type="submission" date="2017-07" db="EMBL/GenBank/DDBJ databases">
        <title>Flavobacterium cyanobacteriorum sp. nov., isolated from cyanobacterial aggregates in a eutrophic lake.</title>
        <authorList>
            <person name="Cai H."/>
        </authorList>
    </citation>
    <scope>NUCLEOTIDE SEQUENCE [LARGE SCALE GENOMIC DNA]</scope>
    <source>
        <strain evidence="16 17">TH167</strain>
    </source>
</reference>
<dbReference type="Gene3D" id="1.10.287.610">
    <property type="entry name" value="Helix hairpin bin"/>
    <property type="match status" value="1"/>
</dbReference>